<keyword evidence="6" id="KW-1185">Reference proteome</keyword>
<keyword evidence="4" id="KW-0472">Membrane</keyword>
<dbReference type="Pfam" id="PF05719">
    <property type="entry name" value="GPP34"/>
    <property type="match status" value="1"/>
</dbReference>
<evidence type="ECO:0000256" key="2">
    <source>
        <dbReference type="ARBA" id="ARBA00023034"/>
    </source>
</evidence>
<sequence>MTLNLPEEVLLLALDDVSGRQVGAYPSYLAAGAALAELVLQEALEPRGEGKKLRFVKSATPPMSHPYTDAVLAAWEEKGLDRKPQRLVTQVGGRRKFLEPLRQVLVDKGILRREQKKALWIFPYTVYPEANPEPEAALKRRLEMAMFNFGTPTARDAVLIALANSAGLLRRNFDKAKLKEHKDRIKEISEGSGPAAEATAQAIEAVKAAILAATIAGSTAATSASVTG</sequence>
<evidence type="ECO:0000313" key="6">
    <source>
        <dbReference type="Proteomes" id="UP000536835"/>
    </source>
</evidence>
<reference evidence="5 6" key="1">
    <citation type="submission" date="2020-05" db="EMBL/GenBank/DDBJ databases">
        <title>Parvularcula mediterraneae sp. nov., isolated from polypropylene straw from shallow seawater of the seashore of Laganas in Zakynthos island, Greece.</title>
        <authorList>
            <person name="Szabo I."/>
            <person name="Al-Omari J."/>
            <person name="Rado J."/>
            <person name="Szerdahelyi G.S."/>
        </authorList>
    </citation>
    <scope>NUCLEOTIDE SEQUENCE [LARGE SCALE GENOMIC DNA]</scope>
    <source>
        <strain evidence="5 6">ZS-1/3</strain>
    </source>
</reference>
<gene>
    <name evidence="5" type="ORF">HK107_13040</name>
</gene>
<dbReference type="EMBL" id="JABFCX010000003">
    <property type="protein sequence ID" value="NNU17250.1"/>
    <property type="molecule type" value="Genomic_DNA"/>
</dbReference>
<organism evidence="5 6">
    <name type="scientific">Parvularcula mediterranea</name>
    <dbReference type="NCBI Taxonomy" id="2732508"/>
    <lineage>
        <taxon>Bacteria</taxon>
        <taxon>Pseudomonadati</taxon>
        <taxon>Pseudomonadota</taxon>
        <taxon>Alphaproteobacteria</taxon>
        <taxon>Parvularculales</taxon>
        <taxon>Parvularculaceae</taxon>
        <taxon>Parvularcula</taxon>
    </lineage>
</organism>
<dbReference type="InterPro" id="IPR038261">
    <property type="entry name" value="GPP34-like_sf"/>
</dbReference>
<comment type="subcellular location">
    <subcellularLocation>
        <location evidence="1">Golgi apparatus membrane</location>
        <topology evidence="1">Peripheral membrane protein</topology>
        <orientation evidence="1">Cytoplasmic side</orientation>
    </subcellularLocation>
</comment>
<dbReference type="GO" id="GO:0070273">
    <property type="term" value="F:phosphatidylinositol-4-phosphate binding"/>
    <property type="evidence" value="ECO:0007669"/>
    <property type="project" value="InterPro"/>
</dbReference>
<dbReference type="AlphaFoldDB" id="A0A7Y3RP83"/>
<evidence type="ECO:0000256" key="3">
    <source>
        <dbReference type="ARBA" id="ARBA00023121"/>
    </source>
</evidence>
<dbReference type="Proteomes" id="UP000536835">
    <property type="component" value="Unassembled WGS sequence"/>
</dbReference>
<name>A0A7Y3RP83_9PROT</name>
<dbReference type="GO" id="GO:0012505">
    <property type="term" value="C:endomembrane system"/>
    <property type="evidence" value="ECO:0007669"/>
    <property type="project" value="UniProtKB-ARBA"/>
</dbReference>
<evidence type="ECO:0000256" key="1">
    <source>
        <dbReference type="ARBA" id="ARBA00004255"/>
    </source>
</evidence>
<dbReference type="InterPro" id="IPR008628">
    <property type="entry name" value="GPP34-like"/>
</dbReference>
<evidence type="ECO:0000313" key="5">
    <source>
        <dbReference type="EMBL" id="NNU17250.1"/>
    </source>
</evidence>
<comment type="caution">
    <text evidence="5">The sequence shown here is derived from an EMBL/GenBank/DDBJ whole genome shotgun (WGS) entry which is preliminary data.</text>
</comment>
<keyword evidence="3" id="KW-0446">Lipid-binding</keyword>
<evidence type="ECO:0000256" key="4">
    <source>
        <dbReference type="ARBA" id="ARBA00023136"/>
    </source>
</evidence>
<dbReference type="Gene3D" id="1.10.3630.10">
    <property type="entry name" value="yeast vps74-n-term truncation variant domain like"/>
    <property type="match status" value="1"/>
</dbReference>
<dbReference type="RefSeq" id="WP_173200490.1">
    <property type="nucleotide sequence ID" value="NZ_JABFCX010000003.1"/>
</dbReference>
<keyword evidence="2" id="KW-0333">Golgi apparatus</keyword>
<protein>
    <submittedName>
        <fullName evidence="5">GPP34 family phosphoprotein</fullName>
    </submittedName>
</protein>
<proteinExistence type="predicted"/>
<dbReference type="GO" id="GO:0005737">
    <property type="term" value="C:cytoplasm"/>
    <property type="evidence" value="ECO:0007669"/>
    <property type="project" value="UniProtKB-ARBA"/>
</dbReference>
<accession>A0A7Y3RP83</accession>